<gene>
    <name evidence="1" type="ORF">RKD21_004129</name>
</gene>
<proteinExistence type="predicted"/>
<sequence>MVARSSGFARVTTSRDTEPWEKREAAALRSWLLDAAERGELWFEERDGFTVPRPLTVNQRADELRHDQEVQAVAALYAADHLGKRDASLATVIAAEHVPYLAALRYKDSGLRKRAQWKQVWEQTAPCCLAGPAGTTATRPTPSSD</sequence>
<dbReference type="EMBL" id="JBGCBD010000002">
    <property type="protein sequence ID" value="MEY9813872.1"/>
    <property type="molecule type" value="Genomic_DNA"/>
</dbReference>
<name>A0ACC6UR54_STRAO</name>
<keyword evidence="2" id="KW-1185">Reference proteome</keyword>
<protein>
    <submittedName>
        <fullName evidence="1">Uncharacterized protein</fullName>
    </submittedName>
</protein>
<accession>A0ACC6UR54</accession>
<evidence type="ECO:0000313" key="1">
    <source>
        <dbReference type="EMBL" id="MEY9813872.1"/>
    </source>
</evidence>
<dbReference type="Proteomes" id="UP001565447">
    <property type="component" value="Unassembled WGS sequence"/>
</dbReference>
<organism evidence="1 2">
    <name type="scientific">Streptomyces albogriseolus</name>
    <dbReference type="NCBI Taxonomy" id="1887"/>
    <lineage>
        <taxon>Bacteria</taxon>
        <taxon>Bacillati</taxon>
        <taxon>Actinomycetota</taxon>
        <taxon>Actinomycetes</taxon>
        <taxon>Kitasatosporales</taxon>
        <taxon>Streptomycetaceae</taxon>
        <taxon>Streptomyces</taxon>
        <taxon>Streptomyces albogriseolus group</taxon>
    </lineage>
</organism>
<evidence type="ECO:0000313" key="2">
    <source>
        <dbReference type="Proteomes" id="UP001565447"/>
    </source>
</evidence>
<reference evidence="1" key="1">
    <citation type="submission" date="2024-07" db="EMBL/GenBank/DDBJ databases">
        <title>Genome sequencing of plant associated microbes to promote plant fitness in Sorghum bicolor and Oryza sativa.</title>
        <authorList>
            <person name="Coleman-Derr D."/>
        </authorList>
    </citation>
    <scope>NUCLEOTIDE SEQUENCE</scope>
    <source>
        <strain evidence="1">SAI-173</strain>
    </source>
</reference>
<comment type="caution">
    <text evidence="1">The sequence shown here is derived from an EMBL/GenBank/DDBJ whole genome shotgun (WGS) entry which is preliminary data.</text>
</comment>